<dbReference type="FunFam" id="1.10.150.60:FF:000016">
    <property type="entry name" value="Putative Lysine-specific demethylase 5B"/>
    <property type="match status" value="1"/>
</dbReference>
<dbReference type="GO" id="GO:0003677">
    <property type="term" value="F:DNA binding"/>
    <property type="evidence" value="ECO:0007669"/>
    <property type="project" value="InterPro"/>
</dbReference>
<feature type="region of interest" description="Disordered" evidence="3">
    <location>
        <begin position="1"/>
        <end position="23"/>
    </location>
</feature>
<dbReference type="GO" id="GO:0034647">
    <property type="term" value="F:histone H3K4me/H3K4me2/H3K4me3 demethylase activity"/>
    <property type="evidence" value="ECO:0007669"/>
    <property type="project" value="TreeGrafter"/>
</dbReference>
<evidence type="ECO:0000259" key="5">
    <source>
        <dbReference type="PROSITE" id="PS51183"/>
    </source>
</evidence>
<keyword evidence="2" id="KW-0408">Iron</keyword>
<feature type="domain" description="ARID" evidence="4">
    <location>
        <begin position="83"/>
        <end position="171"/>
    </location>
</feature>
<evidence type="ECO:0000259" key="4">
    <source>
        <dbReference type="PROSITE" id="PS51011"/>
    </source>
</evidence>
<evidence type="ECO:0000256" key="2">
    <source>
        <dbReference type="ARBA" id="ARBA00023004"/>
    </source>
</evidence>
<proteinExistence type="predicted"/>
<evidence type="ECO:0000313" key="6">
    <source>
        <dbReference type="Proteomes" id="UP000887566"/>
    </source>
</evidence>
<dbReference type="Pfam" id="PF02375">
    <property type="entry name" value="JmjN"/>
    <property type="match status" value="1"/>
</dbReference>
<dbReference type="SMART" id="SM00545">
    <property type="entry name" value="JmjN"/>
    <property type="match status" value="1"/>
</dbReference>
<dbReference type="GO" id="GO:0005634">
    <property type="term" value="C:nucleus"/>
    <property type="evidence" value="ECO:0007669"/>
    <property type="project" value="TreeGrafter"/>
</dbReference>
<dbReference type="GO" id="GO:0000785">
    <property type="term" value="C:chromatin"/>
    <property type="evidence" value="ECO:0007669"/>
    <property type="project" value="TreeGrafter"/>
</dbReference>
<evidence type="ECO:0000256" key="3">
    <source>
        <dbReference type="SAM" id="MobiDB-lite"/>
    </source>
</evidence>
<dbReference type="PANTHER" id="PTHR10694:SF33">
    <property type="entry name" value="LYSINE-SPECIFIC DEMETHYLASE 5"/>
    <property type="match status" value="1"/>
</dbReference>
<dbReference type="Gene3D" id="1.10.150.60">
    <property type="entry name" value="ARID DNA-binding domain"/>
    <property type="match status" value="1"/>
</dbReference>
<dbReference type="AlphaFoldDB" id="A0A914UM98"/>
<dbReference type="Pfam" id="PF01388">
    <property type="entry name" value="ARID"/>
    <property type="match status" value="1"/>
</dbReference>
<dbReference type="InterPro" id="IPR003349">
    <property type="entry name" value="JmjN"/>
</dbReference>
<evidence type="ECO:0000256" key="1">
    <source>
        <dbReference type="ARBA" id="ARBA00022723"/>
    </source>
</evidence>
<dbReference type="SMART" id="SM01014">
    <property type="entry name" value="ARID"/>
    <property type="match status" value="1"/>
</dbReference>
<dbReference type="PROSITE" id="PS51011">
    <property type="entry name" value="ARID"/>
    <property type="match status" value="1"/>
</dbReference>
<dbReference type="InterPro" id="IPR036431">
    <property type="entry name" value="ARID_dom_sf"/>
</dbReference>
<feature type="domain" description="JmjN" evidence="5">
    <location>
        <begin position="18"/>
        <end position="59"/>
    </location>
</feature>
<keyword evidence="1" id="KW-0479">Metal-binding</keyword>
<organism evidence="6 7">
    <name type="scientific">Plectus sambesii</name>
    <dbReference type="NCBI Taxonomy" id="2011161"/>
    <lineage>
        <taxon>Eukaryota</taxon>
        <taxon>Metazoa</taxon>
        <taxon>Ecdysozoa</taxon>
        <taxon>Nematoda</taxon>
        <taxon>Chromadorea</taxon>
        <taxon>Plectida</taxon>
        <taxon>Plectina</taxon>
        <taxon>Plectoidea</taxon>
        <taxon>Plectidae</taxon>
        <taxon>Plectus</taxon>
    </lineage>
</organism>
<dbReference type="InterPro" id="IPR001606">
    <property type="entry name" value="ARID_dom"/>
</dbReference>
<evidence type="ECO:0000313" key="7">
    <source>
        <dbReference type="WBParaSite" id="PSAMB.scaffold11116size3583.g33896.t1"/>
    </source>
</evidence>
<feature type="compositionally biased region" description="Polar residues" evidence="3">
    <location>
        <begin position="173"/>
        <end position="184"/>
    </location>
</feature>
<feature type="compositionally biased region" description="Basic and acidic residues" evidence="3">
    <location>
        <begin position="225"/>
        <end position="239"/>
    </location>
</feature>
<keyword evidence="6" id="KW-1185">Reference proteome</keyword>
<dbReference type="SUPFAM" id="SSF46774">
    <property type="entry name" value="ARID-like"/>
    <property type="match status" value="1"/>
</dbReference>
<dbReference type="GO" id="GO:0046872">
    <property type="term" value="F:metal ion binding"/>
    <property type="evidence" value="ECO:0007669"/>
    <property type="project" value="UniProtKB-KW"/>
</dbReference>
<dbReference type="SMART" id="SM00501">
    <property type="entry name" value="BRIGHT"/>
    <property type="match status" value="1"/>
</dbReference>
<feature type="region of interest" description="Disordered" evidence="3">
    <location>
        <begin position="173"/>
        <end position="239"/>
    </location>
</feature>
<feature type="compositionally biased region" description="Basic and acidic residues" evidence="3">
    <location>
        <begin position="1"/>
        <end position="13"/>
    </location>
</feature>
<name>A0A914UM98_9BILA</name>
<sequence length="239" mass="27201">MDKSREKHYKNFERPPFAPTFEPTEEEFRDPLAYVAKIRPIAELYGVVKVKPPASFRPPFAINLDTFEFTPRIQKLNELEALSRVKINFLNKIVSFWHLQGTQLKIPIIDNKYLDLYKLHKTVAELGGYDEVIAQKRWQIVAKKLGHKPSQSSSIKQHYSKLLYPYDQSGLANSENASTSSTPTKAEPASMMKGRRRVPESCPPAQKPPVRGARMMAGVALKTLQEMRHSPKKPKSGDP</sequence>
<dbReference type="PANTHER" id="PTHR10694">
    <property type="entry name" value="LYSINE-SPECIFIC DEMETHYLASE"/>
    <property type="match status" value="1"/>
</dbReference>
<protein>
    <submittedName>
        <fullName evidence="7">ARID domain-containing protein</fullName>
    </submittedName>
</protein>
<accession>A0A914UM98</accession>
<dbReference type="GO" id="GO:0006355">
    <property type="term" value="P:regulation of DNA-templated transcription"/>
    <property type="evidence" value="ECO:0007669"/>
    <property type="project" value="TreeGrafter"/>
</dbReference>
<dbReference type="WBParaSite" id="PSAMB.scaffold11116size3583.g33896.t1">
    <property type="protein sequence ID" value="PSAMB.scaffold11116size3583.g33896.t1"/>
    <property type="gene ID" value="PSAMB.scaffold11116size3583.g33896"/>
</dbReference>
<reference evidence="7" key="1">
    <citation type="submission" date="2022-11" db="UniProtKB">
        <authorList>
            <consortium name="WormBaseParasite"/>
        </authorList>
    </citation>
    <scope>IDENTIFICATION</scope>
</reference>
<dbReference type="Proteomes" id="UP000887566">
    <property type="component" value="Unplaced"/>
</dbReference>
<dbReference type="PROSITE" id="PS51183">
    <property type="entry name" value="JMJN"/>
    <property type="match status" value="1"/>
</dbReference>